<proteinExistence type="inferred from homology"/>
<dbReference type="Proteomes" id="UP001201980">
    <property type="component" value="Unassembled WGS sequence"/>
</dbReference>
<dbReference type="Pfam" id="PF00328">
    <property type="entry name" value="His_Phos_2"/>
    <property type="match status" value="1"/>
</dbReference>
<dbReference type="PANTHER" id="PTHR11567:SF142">
    <property type="entry name" value="PHOSPHOGLYCERATE MUTASE-LIKE PROTEIN"/>
    <property type="match status" value="1"/>
</dbReference>
<dbReference type="EMBL" id="JAKWBI020000201">
    <property type="protein sequence ID" value="KAJ2899313.1"/>
    <property type="molecule type" value="Genomic_DNA"/>
</dbReference>
<comment type="caution">
    <text evidence="4">The sequence shown here is derived from an EMBL/GenBank/DDBJ whole genome shotgun (WGS) entry which is preliminary data.</text>
</comment>
<reference evidence="4" key="1">
    <citation type="submission" date="2022-07" db="EMBL/GenBank/DDBJ databases">
        <title>Draft genome sequence of Zalerion maritima ATCC 34329, a (micro)plastics degrading marine fungus.</title>
        <authorList>
            <person name="Paco A."/>
            <person name="Goncalves M.F.M."/>
            <person name="Rocha-Santos T.A.P."/>
            <person name="Alves A."/>
        </authorList>
    </citation>
    <scope>NUCLEOTIDE SEQUENCE</scope>
    <source>
        <strain evidence="4">ATCC 34329</strain>
    </source>
</reference>
<feature type="signal peptide" evidence="3">
    <location>
        <begin position="1"/>
        <end position="18"/>
    </location>
</feature>
<keyword evidence="5" id="KW-1185">Reference proteome</keyword>
<comment type="similarity">
    <text evidence="1">Belongs to the histidine acid phosphatase family.</text>
</comment>
<name>A0AAD5WQS3_9PEZI</name>
<evidence type="ECO:0000313" key="5">
    <source>
        <dbReference type="Proteomes" id="UP001201980"/>
    </source>
</evidence>
<accession>A0AAD5WQS3</accession>
<feature type="chain" id="PRO_5041972280" evidence="3">
    <location>
        <begin position="19"/>
        <end position="472"/>
    </location>
</feature>
<dbReference type="Gene3D" id="3.40.50.1240">
    <property type="entry name" value="Phosphoglycerate mutase-like"/>
    <property type="match status" value="1"/>
</dbReference>
<evidence type="ECO:0000313" key="4">
    <source>
        <dbReference type="EMBL" id="KAJ2899313.1"/>
    </source>
</evidence>
<keyword evidence="2" id="KW-1133">Transmembrane helix</keyword>
<dbReference type="AlphaFoldDB" id="A0AAD5WQS3"/>
<keyword evidence="2" id="KW-0812">Transmembrane</keyword>
<evidence type="ECO:0000256" key="2">
    <source>
        <dbReference type="SAM" id="Phobius"/>
    </source>
</evidence>
<dbReference type="PANTHER" id="PTHR11567">
    <property type="entry name" value="ACID PHOSPHATASE-RELATED"/>
    <property type="match status" value="1"/>
</dbReference>
<organism evidence="4 5">
    <name type="scientific">Zalerion maritima</name>
    <dbReference type="NCBI Taxonomy" id="339359"/>
    <lineage>
        <taxon>Eukaryota</taxon>
        <taxon>Fungi</taxon>
        <taxon>Dikarya</taxon>
        <taxon>Ascomycota</taxon>
        <taxon>Pezizomycotina</taxon>
        <taxon>Sordariomycetes</taxon>
        <taxon>Lulworthiomycetidae</taxon>
        <taxon>Lulworthiales</taxon>
        <taxon>Lulworthiaceae</taxon>
        <taxon>Zalerion</taxon>
    </lineage>
</organism>
<dbReference type="InterPro" id="IPR029033">
    <property type="entry name" value="His_PPase_superfam"/>
</dbReference>
<dbReference type="InterPro" id="IPR000560">
    <property type="entry name" value="His_Pase_clade-2"/>
</dbReference>
<keyword evidence="3" id="KW-0732">Signal</keyword>
<evidence type="ECO:0000256" key="3">
    <source>
        <dbReference type="SAM" id="SignalP"/>
    </source>
</evidence>
<dbReference type="GO" id="GO:0016791">
    <property type="term" value="F:phosphatase activity"/>
    <property type="evidence" value="ECO:0007669"/>
    <property type="project" value="TreeGrafter"/>
</dbReference>
<dbReference type="CDD" id="cd07061">
    <property type="entry name" value="HP_HAP_like"/>
    <property type="match status" value="1"/>
</dbReference>
<gene>
    <name evidence="4" type="ORF">MKZ38_003303</name>
</gene>
<sequence>MALKNFLFALATAPLASAETILGVYMLHRHGDRTSKSYKPVNLTALGADQVYDSGNYYRQRYVESGADAKILDLSSDIVIPSQITVQSPIDSVLQISAQAFLQSLYPPVGDLAVQELANGSEFSYPFDGYQYIPVNTDAASNDHSENNEWLQSGSGCGNALVSSNSYFFSESYKELYSETQDLYQGILPVINGTFGAEEASFKNGYTIWDLINVALIHNKTISSEELLTESTMTELKTLADTHEWNLAYNASSEIRAIAGKVLAGQVLTHLNNAISSASAKPRFGIQFGAYATFFSFFGLADLPSASSDFKGIVKYASSMAFELFTDADPVSESSWPAEEDVKVRFIFANGTASSSNEPQIFPLFGLNEGEISWTKFVSEMQKFAIINDEQWCGACGNTTGSCAAYVNTVGGSSAEDDDDDSKSGLSVPVAGVVGALVALGVILGVEALVMVFGGIRLVKKGVGATENKIAA</sequence>
<dbReference type="SUPFAM" id="SSF53254">
    <property type="entry name" value="Phosphoglycerate mutase-like"/>
    <property type="match status" value="1"/>
</dbReference>
<evidence type="ECO:0000256" key="1">
    <source>
        <dbReference type="ARBA" id="ARBA00005375"/>
    </source>
</evidence>
<dbReference type="InterPro" id="IPR050645">
    <property type="entry name" value="Histidine_acid_phosphatase"/>
</dbReference>
<keyword evidence="2" id="KW-0472">Membrane</keyword>
<feature type="transmembrane region" description="Helical" evidence="2">
    <location>
        <begin position="430"/>
        <end position="453"/>
    </location>
</feature>
<protein>
    <submittedName>
        <fullName evidence="4">Histidine acid phosphatase protein</fullName>
    </submittedName>
</protein>